<accession>X1CX94</accession>
<feature type="non-terminal residue" evidence="1">
    <location>
        <position position="104"/>
    </location>
</feature>
<sequence length="104" mass="11591">MDKPKPNVIWATALSERGFVRILAEKDGVHLQVGRMPEKDGLGRLDVDLVVKYDLAYSLSAGIEAAATAVYNMAVDEDMEVHEWVEVVAMNRVDLTFWVCLRAA</sequence>
<dbReference type="EMBL" id="BART01022530">
    <property type="protein sequence ID" value="GAG97552.1"/>
    <property type="molecule type" value="Genomic_DNA"/>
</dbReference>
<gene>
    <name evidence="1" type="ORF">S01H4_41228</name>
</gene>
<proteinExistence type="predicted"/>
<dbReference type="AlphaFoldDB" id="X1CX94"/>
<protein>
    <submittedName>
        <fullName evidence="1">Uncharacterized protein</fullName>
    </submittedName>
</protein>
<organism evidence="1">
    <name type="scientific">marine sediment metagenome</name>
    <dbReference type="NCBI Taxonomy" id="412755"/>
    <lineage>
        <taxon>unclassified sequences</taxon>
        <taxon>metagenomes</taxon>
        <taxon>ecological metagenomes</taxon>
    </lineage>
</organism>
<reference evidence="1" key="1">
    <citation type="journal article" date="2014" name="Front. Microbiol.">
        <title>High frequency of phylogenetically diverse reductive dehalogenase-homologous genes in deep subseafloor sedimentary metagenomes.</title>
        <authorList>
            <person name="Kawai M."/>
            <person name="Futagami T."/>
            <person name="Toyoda A."/>
            <person name="Takaki Y."/>
            <person name="Nishi S."/>
            <person name="Hori S."/>
            <person name="Arai W."/>
            <person name="Tsubouchi T."/>
            <person name="Morono Y."/>
            <person name="Uchiyama I."/>
            <person name="Ito T."/>
            <person name="Fujiyama A."/>
            <person name="Inagaki F."/>
            <person name="Takami H."/>
        </authorList>
    </citation>
    <scope>NUCLEOTIDE SEQUENCE</scope>
    <source>
        <strain evidence="1">Expedition CK06-06</strain>
    </source>
</reference>
<name>X1CX94_9ZZZZ</name>
<evidence type="ECO:0000313" key="1">
    <source>
        <dbReference type="EMBL" id="GAG97552.1"/>
    </source>
</evidence>
<comment type="caution">
    <text evidence="1">The sequence shown here is derived from an EMBL/GenBank/DDBJ whole genome shotgun (WGS) entry which is preliminary data.</text>
</comment>